<dbReference type="SUPFAM" id="SSF64182">
    <property type="entry name" value="DHH phosphoesterases"/>
    <property type="match status" value="1"/>
</dbReference>
<dbReference type="RefSeq" id="WP_063239600.1">
    <property type="nucleotide sequence ID" value="NZ_CP069809.1"/>
</dbReference>
<evidence type="ECO:0000313" key="2">
    <source>
        <dbReference type="EMBL" id="SPC17727.1"/>
    </source>
</evidence>
<dbReference type="InterPro" id="IPR038763">
    <property type="entry name" value="DHH_sf"/>
</dbReference>
<name>A0A375GGV9_9BURK</name>
<evidence type="ECO:0000313" key="1">
    <source>
        <dbReference type="EMBL" id="QRQ91817.1"/>
    </source>
</evidence>
<dbReference type="EMBL" id="CP069811">
    <property type="protein sequence ID" value="QRQ91817.1"/>
    <property type="molecule type" value="Genomic_DNA"/>
</dbReference>
<sequence>MTRYFAFNGDADGLCALQQLRLASPGDATLVTGVKRDIRLLERIDACAGDTVTALDISLEQNRDGLLRLLAAGAQVDYFDHHHAGELPSHAGLRAHIDESAAVCTSILVDRHLDGRHRHWAITAAFGDNLGDVARAMAALARLDARETLMLERLGTCLNYNAYGECVEDLHCDPAELAQHMLAFADPLDFAAQCATYTLLCEGYEDDMAQARRLSPVHEVPGAALLVLPDAPWARRAIGVLANELVRGRPGDAIGLLSPKSGGGFAVSVRVPAHSITGAADFCRAFETGGGRRLAGGINHLPDAEVERFTRSFADCFGAPLTQAGPAGQTPSPPGRSR</sequence>
<dbReference type="EMBL" id="OGUS01000132">
    <property type="protein sequence ID" value="SPC17727.1"/>
    <property type="molecule type" value="Genomic_DNA"/>
</dbReference>
<evidence type="ECO:0000313" key="3">
    <source>
        <dbReference type="Proteomes" id="UP000623307"/>
    </source>
</evidence>
<dbReference type="AlphaFoldDB" id="A0A375GGV9"/>
<gene>
    <name evidence="2" type="ORF">CO2235_MP10129</name>
    <name evidence="1" type="ORF">JTE92_02470</name>
</gene>
<dbReference type="GeneID" id="303488361"/>
<dbReference type="OrthoDB" id="5429547at2"/>
<dbReference type="Proteomes" id="UP000256862">
    <property type="component" value="Plasmid CO2235_mp"/>
</dbReference>
<reference evidence="2" key="1">
    <citation type="submission" date="2018-01" db="EMBL/GenBank/DDBJ databases">
        <authorList>
            <person name="Clerissi C."/>
        </authorList>
    </citation>
    <scope>NUCLEOTIDE SEQUENCE</scope>
    <source>
        <strain evidence="2">Cupriavidus oxalaticus LMG 2235</strain>
    </source>
</reference>
<organism evidence="2">
    <name type="scientific">Cupriavidus oxalaticus</name>
    <dbReference type="NCBI Taxonomy" id="96344"/>
    <lineage>
        <taxon>Bacteria</taxon>
        <taxon>Pseudomonadati</taxon>
        <taxon>Pseudomonadota</taxon>
        <taxon>Betaproteobacteria</taxon>
        <taxon>Burkholderiales</taxon>
        <taxon>Burkholderiaceae</taxon>
        <taxon>Cupriavidus</taxon>
    </lineage>
</organism>
<protein>
    <submittedName>
        <fullName evidence="1">Acetyltransferase</fullName>
    </submittedName>
</protein>
<accession>A0A375GGV9</accession>
<dbReference type="Proteomes" id="UP000623307">
    <property type="component" value="Chromosome 1"/>
</dbReference>
<reference evidence="1 3" key="2">
    <citation type="submission" date="2021-02" db="EMBL/GenBank/DDBJ databases">
        <title>Complete Genome Sequence of Cupriavidus oxalaticus Strain Ox1, a Soil Oxalate-Degrading Species.</title>
        <authorList>
            <person name="Palmieri F."/>
            <person name="Udriet P."/>
            <person name="Deuasquier M."/>
            <person name="Beaudoing E."/>
            <person name="Johnson S.L."/>
            <person name="Davenport K.W."/>
            <person name="Chain P.S."/>
            <person name="Bindschedler S."/>
            <person name="Junier P."/>
        </authorList>
    </citation>
    <scope>NUCLEOTIDE SEQUENCE [LARGE SCALE GENOMIC DNA]</scope>
    <source>
        <strain evidence="1 3">Ox1</strain>
    </source>
</reference>
<proteinExistence type="predicted"/>
<keyword evidence="3" id="KW-1185">Reference proteome</keyword>